<keyword evidence="5 8" id="KW-0472">Membrane</keyword>
<evidence type="ECO:0000256" key="3">
    <source>
        <dbReference type="ARBA" id="ARBA00022692"/>
    </source>
</evidence>
<dbReference type="PANTHER" id="PTHR32309:SF13">
    <property type="entry name" value="FERRIC ENTEROBACTIN TRANSPORT PROTEIN FEPE"/>
    <property type="match status" value="1"/>
</dbReference>
<evidence type="ECO:0000256" key="5">
    <source>
        <dbReference type="ARBA" id="ARBA00023136"/>
    </source>
</evidence>
<feature type="coiled-coil region" evidence="6">
    <location>
        <begin position="290"/>
        <end position="398"/>
    </location>
</feature>
<dbReference type="InterPro" id="IPR027417">
    <property type="entry name" value="P-loop_NTPase"/>
</dbReference>
<evidence type="ECO:0000256" key="8">
    <source>
        <dbReference type="SAM" id="Phobius"/>
    </source>
</evidence>
<dbReference type="SUPFAM" id="SSF52540">
    <property type="entry name" value="P-loop containing nucleoside triphosphate hydrolases"/>
    <property type="match status" value="1"/>
</dbReference>
<dbReference type="InterPro" id="IPR005700">
    <property type="entry name" value="EPS_ExoP-like"/>
</dbReference>
<dbReference type="PANTHER" id="PTHR32309">
    <property type="entry name" value="TYROSINE-PROTEIN KINASE"/>
    <property type="match status" value="1"/>
</dbReference>
<keyword evidence="6" id="KW-0175">Coiled coil</keyword>
<dbReference type="InterPro" id="IPR050445">
    <property type="entry name" value="Bact_polysacc_biosynth/exp"/>
</dbReference>
<dbReference type="GO" id="GO:0005886">
    <property type="term" value="C:plasma membrane"/>
    <property type="evidence" value="ECO:0007669"/>
    <property type="project" value="UniProtKB-SubCell"/>
</dbReference>
<evidence type="ECO:0000256" key="7">
    <source>
        <dbReference type="SAM" id="MobiDB-lite"/>
    </source>
</evidence>
<gene>
    <name evidence="10" type="ORF">NYR54_10860</name>
</gene>
<feature type="transmembrane region" description="Helical" evidence="8">
    <location>
        <begin position="29"/>
        <end position="51"/>
    </location>
</feature>
<name>A0A9X3B9Q9_9HYPH</name>
<keyword evidence="3 8" id="KW-0812">Transmembrane</keyword>
<organism evidence="10 11">
    <name type="scientific">Chelativorans petroleitrophicus</name>
    <dbReference type="NCBI Taxonomy" id="2975484"/>
    <lineage>
        <taxon>Bacteria</taxon>
        <taxon>Pseudomonadati</taxon>
        <taxon>Pseudomonadota</taxon>
        <taxon>Alphaproteobacteria</taxon>
        <taxon>Hyphomicrobiales</taxon>
        <taxon>Phyllobacteriaceae</taxon>
        <taxon>Chelativorans</taxon>
    </lineage>
</organism>
<comment type="subcellular location">
    <subcellularLocation>
        <location evidence="1">Cell membrane</location>
        <topology evidence="1">Multi-pass membrane protein</topology>
    </subcellularLocation>
</comment>
<keyword evidence="11" id="KW-1185">Reference proteome</keyword>
<evidence type="ECO:0000256" key="2">
    <source>
        <dbReference type="ARBA" id="ARBA00022475"/>
    </source>
</evidence>
<reference evidence="10" key="1">
    <citation type="submission" date="2022-08" db="EMBL/GenBank/DDBJ databases">
        <title>Chelativorans sichuanense sp. nov., a paraffin oil-degrading bacterium isolated from a mixture of oil-based drill cuttings and paddy soil.</title>
        <authorList>
            <person name="Yu J."/>
            <person name="Liu H."/>
            <person name="Chen Q."/>
        </authorList>
    </citation>
    <scope>NUCLEOTIDE SEQUENCE</scope>
    <source>
        <strain evidence="10">SCAU 2101</strain>
    </source>
</reference>
<dbReference type="Pfam" id="PF02706">
    <property type="entry name" value="Wzz"/>
    <property type="match status" value="1"/>
</dbReference>
<evidence type="ECO:0000259" key="9">
    <source>
        <dbReference type="Pfam" id="PF02706"/>
    </source>
</evidence>
<dbReference type="Proteomes" id="UP001149009">
    <property type="component" value="Unassembled WGS sequence"/>
</dbReference>
<protein>
    <submittedName>
        <fullName evidence="10">Wzz/FepE/Etk N-terminal domain-containing protein</fullName>
    </submittedName>
</protein>
<evidence type="ECO:0000256" key="1">
    <source>
        <dbReference type="ARBA" id="ARBA00004651"/>
    </source>
</evidence>
<feature type="region of interest" description="Disordered" evidence="7">
    <location>
        <begin position="484"/>
        <end position="521"/>
    </location>
</feature>
<evidence type="ECO:0000313" key="11">
    <source>
        <dbReference type="Proteomes" id="UP001149009"/>
    </source>
</evidence>
<dbReference type="RefSeq" id="WP_261515681.1">
    <property type="nucleotide sequence ID" value="NZ_JAODNV010000011.1"/>
</dbReference>
<keyword evidence="2" id="KW-1003">Cell membrane</keyword>
<evidence type="ECO:0000256" key="4">
    <source>
        <dbReference type="ARBA" id="ARBA00022989"/>
    </source>
</evidence>
<dbReference type="AlphaFoldDB" id="A0A9X3B9Q9"/>
<dbReference type="Gene3D" id="3.40.50.300">
    <property type="entry name" value="P-loop containing nucleotide triphosphate hydrolases"/>
    <property type="match status" value="1"/>
</dbReference>
<dbReference type="EMBL" id="JAODNV010000011">
    <property type="protein sequence ID" value="MCT8990786.1"/>
    <property type="molecule type" value="Genomic_DNA"/>
</dbReference>
<evidence type="ECO:0000313" key="10">
    <source>
        <dbReference type="EMBL" id="MCT8990786.1"/>
    </source>
</evidence>
<proteinExistence type="predicted"/>
<sequence>MNSRAPDVNDVDVDLGRLLASVRRDWRRILLVSLVVAAAVFVLLLLVTPLYRAETRVLIETRESVYTRPQAAGTNSDSAILDEEGVASQVEVITSSEVLTRVARELNLASREEFKATDSLLERTLITVGLKSPSSIPPEERVLRAFREKLNVYRVEDSRVIVIQFSSEDPELAAQVVNAVADAYVANQREAKLQSNVDATEWLEPEIADLSERVREAEARVAEFRAQSDLLIGRNNTVLATQQLAELSSELSRVRVSRSAAEAKAESVRAAIESGVPPETLPDVLASGLIQRLRERQVELQAEIAELSTTLLDNHPRIRALRSQLSDLDTQIRAESEKVLAGLETEAGTARRREEELAAEVERLKAESARAEEQQVELRALERQAAAQRELLESYLTRYREAAARRDRNYLPVDARIFSRAIVPSESYFPKVGPLTLAAFAATLLLMLIFTLLKELFSGRALRPAEGALEAESTDMPVLAPAVAEEETETVEREAAPAATPPPTASTAEPKQGTGAEASRPYRSRSLGEIDIEMAAEALISKGIARAIFVSPEGDEAAATAVLVAREVADAGLRVLLIDLTASGAASRPMLESTAYAGITNLLAVRAQFADVIHADLYSSCHIIPVGTADPEHAMRGFDRLPIILNSLTIAYDVVVVECGAADAAAVKCLMGDDAQVLVSVLDPQENRVTATAAALADGGLGKPLLVTPAGYVPPSAPPGRDAA</sequence>
<comment type="caution">
    <text evidence="10">The sequence shown here is derived from an EMBL/GenBank/DDBJ whole genome shotgun (WGS) entry which is preliminary data.</text>
</comment>
<evidence type="ECO:0000256" key="6">
    <source>
        <dbReference type="SAM" id="Coils"/>
    </source>
</evidence>
<accession>A0A9X3B9Q9</accession>
<dbReference type="NCBIfam" id="TIGR01005">
    <property type="entry name" value="eps_transp_fam"/>
    <property type="match status" value="1"/>
</dbReference>
<keyword evidence="4 8" id="KW-1133">Transmembrane helix</keyword>
<feature type="domain" description="Polysaccharide chain length determinant N-terminal" evidence="9">
    <location>
        <begin position="12"/>
        <end position="106"/>
    </location>
</feature>
<dbReference type="GO" id="GO:0004713">
    <property type="term" value="F:protein tyrosine kinase activity"/>
    <property type="evidence" value="ECO:0007669"/>
    <property type="project" value="TreeGrafter"/>
</dbReference>
<dbReference type="InterPro" id="IPR003856">
    <property type="entry name" value="LPS_length_determ_N"/>
</dbReference>